<evidence type="ECO:0000313" key="2">
    <source>
        <dbReference type="EMBL" id="MBB3972603.1"/>
    </source>
</evidence>
<sequence>MRAQDFVEPPPIDPDRPAGSLRVLTYNVRRCLGLDGAYSTERIARVIARTGAEIVALQELDLGRARSGGVDQAAEIGAALGMDMFFHPAMTVLEERYGDAILSAPGVRLVKAAAISEGPARWSREPRGALWAEATVDGAAVQIVTTHFGLWRGERRAQAETMLGPEWLGHPDCRSPIVLLGDFNSVPTSRAYKRLAARLRDVQNARPQVDARTYPTRRPLLRIDHIFVSEEVEVRGLWAVRNPEARIASDHLPLCADLRVPTPG</sequence>
<protein>
    <submittedName>
        <fullName evidence="2">Endonuclease/exonuclease/phosphatase family metal-dependent hydrolase</fullName>
    </submittedName>
</protein>
<reference evidence="2 3" key="1">
    <citation type="submission" date="2020-08" db="EMBL/GenBank/DDBJ databases">
        <title>Genomic Encyclopedia of Type Strains, Phase IV (KMG-IV): sequencing the most valuable type-strain genomes for metagenomic binning, comparative biology and taxonomic classification.</title>
        <authorList>
            <person name="Goeker M."/>
        </authorList>
    </citation>
    <scope>NUCLEOTIDE SEQUENCE [LARGE SCALE GENOMIC DNA]</scope>
    <source>
        <strain evidence="2 3">DSM 25481</strain>
    </source>
</reference>
<dbReference type="InterPro" id="IPR051916">
    <property type="entry name" value="GPI-anchor_lipid_remodeler"/>
</dbReference>
<dbReference type="GO" id="GO:0006506">
    <property type="term" value="P:GPI anchor biosynthetic process"/>
    <property type="evidence" value="ECO:0007669"/>
    <property type="project" value="TreeGrafter"/>
</dbReference>
<dbReference type="GO" id="GO:0016020">
    <property type="term" value="C:membrane"/>
    <property type="evidence" value="ECO:0007669"/>
    <property type="project" value="GOC"/>
</dbReference>
<name>A0A7W6GEZ6_9HYPH</name>
<dbReference type="Gene3D" id="3.60.10.10">
    <property type="entry name" value="Endonuclease/exonuclease/phosphatase"/>
    <property type="match status" value="1"/>
</dbReference>
<keyword evidence="2" id="KW-0378">Hydrolase</keyword>
<comment type="caution">
    <text evidence="2">The sequence shown here is derived from an EMBL/GenBank/DDBJ whole genome shotgun (WGS) entry which is preliminary data.</text>
</comment>
<evidence type="ECO:0000313" key="3">
    <source>
        <dbReference type="Proteomes" id="UP000528964"/>
    </source>
</evidence>
<dbReference type="AlphaFoldDB" id="A0A7W6GEZ6"/>
<accession>A0A7W6GEZ6</accession>
<gene>
    <name evidence="2" type="ORF">GGR24_001236</name>
</gene>
<dbReference type="Proteomes" id="UP000528964">
    <property type="component" value="Unassembled WGS sequence"/>
</dbReference>
<dbReference type="GO" id="GO:0004519">
    <property type="term" value="F:endonuclease activity"/>
    <property type="evidence" value="ECO:0007669"/>
    <property type="project" value="UniProtKB-KW"/>
</dbReference>
<dbReference type="EMBL" id="JACIDR010000001">
    <property type="protein sequence ID" value="MBB3972603.1"/>
    <property type="molecule type" value="Genomic_DNA"/>
</dbReference>
<keyword evidence="3" id="KW-1185">Reference proteome</keyword>
<keyword evidence="2" id="KW-0269">Exonuclease</keyword>
<dbReference type="PANTHER" id="PTHR14859">
    <property type="entry name" value="CALCOFLUOR WHITE HYPERSENSITIVE PROTEIN PRECURSOR"/>
    <property type="match status" value="1"/>
</dbReference>
<keyword evidence="2" id="KW-0255">Endonuclease</keyword>
<dbReference type="PANTHER" id="PTHR14859:SF15">
    <property type="entry name" value="ENDONUCLEASE_EXONUCLEASE_PHOSPHATASE DOMAIN-CONTAINING PROTEIN"/>
    <property type="match status" value="1"/>
</dbReference>
<dbReference type="InterPro" id="IPR036691">
    <property type="entry name" value="Endo/exonu/phosph_ase_sf"/>
</dbReference>
<dbReference type="InterPro" id="IPR005135">
    <property type="entry name" value="Endo/exonuclease/phosphatase"/>
</dbReference>
<dbReference type="SUPFAM" id="SSF56219">
    <property type="entry name" value="DNase I-like"/>
    <property type="match status" value="1"/>
</dbReference>
<feature type="domain" description="Endonuclease/exonuclease/phosphatase" evidence="1">
    <location>
        <begin position="24"/>
        <end position="251"/>
    </location>
</feature>
<dbReference type="GO" id="GO:0004527">
    <property type="term" value="F:exonuclease activity"/>
    <property type="evidence" value="ECO:0007669"/>
    <property type="project" value="UniProtKB-KW"/>
</dbReference>
<dbReference type="RefSeq" id="WP_183394382.1">
    <property type="nucleotide sequence ID" value="NZ_JACIDR010000001.1"/>
</dbReference>
<organism evidence="2 3">
    <name type="scientific">Hansschlegelia beijingensis</name>
    <dbReference type="NCBI Taxonomy" id="1133344"/>
    <lineage>
        <taxon>Bacteria</taxon>
        <taxon>Pseudomonadati</taxon>
        <taxon>Pseudomonadota</taxon>
        <taxon>Alphaproteobacteria</taxon>
        <taxon>Hyphomicrobiales</taxon>
        <taxon>Methylopilaceae</taxon>
        <taxon>Hansschlegelia</taxon>
    </lineage>
</organism>
<keyword evidence="2" id="KW-0540">Nuclease</keyword>
<evidence type="ECO:0000259" key="1">
    <source>
        <dbReference type="Pfam" id="PF03372"/>
    </source>
</evidence>
<dbReference type="Pfam" id="PF03372">
    <property type="entry name" value="Exo_endo_phos"/>
    <property type="match status" value="1"/>
</dbReference>
<proteinExistence type="predicted"/>